<sequence>MNIKKTTHPLTTKYLSEDTSLTRMIEEHLSKHETVLLIAPQGTGKTTYIQSLQNKDFINTVVGLFPTRMLSKQQRKNGQEAGFTHSTTYFSSEDYLKWMDFEGLSDHDTLIFIDEIHKIIQYSAFAYEEQTVPALSIIEKATKNPCILATATPDYLYHCCTDEPFYQSIDIIIEVQTQKEYIKHLTLLDGYSKREDALKALVRKNHKADTKQIILLNNTKKCDAWAEEFQQSGIHALSIHSKTDREHPTIQPIYESITNNGTLNCEILIATSWIDIGISFKDENITNLYCILTDNWTDGDFTMIKQFMARARKSTPHLYMTRPKLTYDEQEYLKYMRSHTETNGLLSPGTDFYKELEQDIIHTARNQAELINQHKIKDQSSFYAMGCQKIGDRYTANSMHCKYYLDTLYEKKQIESFKDDDITKEILSKHFNIEVEQIDIHTYTPEATGLTPEEEQAVILYLEELYTTQKKFAQKELCTKIRTITNDKKNYEKAGQFLKNTFIGGEQLNTLFKLARKNGGKYQIEKIK</sequence>
<dbReference type="AlphaFoldDB" id="A0A1H3G7N6"/>
<dbReference type="EMBL" id="FNOU01000013">
    <property type="protein sequence ID" value="SDX99296.1"/>
    <property type="molecule type" value="Genomic_DNA"/>
</dbReference>
<protein>
    <submittedName>
        <fullName evidence="2">ATPase family associated with various cellular activities (AAA)</fullName>
    </submittedName>
</protein>
<dbReference type="InterPro" id="IPR003959">
    <property type="entry name" value="ATPase_AAA_core"/>
</dbReference>
<dbReference type="SUPFAM" id="SSF52540">
    <property type="entry name" value="P-loop containing nucleoside triphosphate hydrolases"/>
    <property type="match status" value="1"/>
</dbReference>
<evidence type="ECO:0000313" key="2">
    <source>
        <dbReference type="EMBL" id="SDX99296.1"/>
    </source>
</evidence>
<dbReference type="RefSeq" id="WP_143024221.1">
    <property type="nucleotide sequence ID" value="NZ_FNOU01000013.1"/>
</dbReference>
<organism evidence="2 3">
    <name type="scientific">Eubacterium barkeri</name>
    <name type="common">Clostridium barkeri</name>
    <dbReference type="NCBI Taxonomy" id="1528"/>
    <lineage>
        <taxon>Bacteria</taxon>
        <taxon>Bacillati</taxon>
        <taxon>Bacillota</taxon>
        <taxon>Clostridia</taxon>
        <taxon>Eubacteriales</taxon>
        <taxon>Eubacteriaceae</taxon>
        <taxon>Eubacterium</taxon>
    </lineage>
</organism>
<reference evidence="3" key="1">
    <citation type="submission" date="2016-10" db="EMBL/GenBank/DDBJ databases">
        <authorList>
            <person name="Varghese N."/>
            <person name="Submissions S."/>
        </authorList>
    </citation>
    <scope>NUCLEOTIDE SEQUENCE [LARGE SCALE GENOMIC DNA]</scope>
    <source>
        <strain evidence="3">VPI 5359</strain>
    </source>
</reference>
<dbReference type="GO" id="GO:0005524">
    <property type="term" value="F:ATP binding"/>
    <property type="evidence" value="ECO:0007669"/>
    <property type="project" value="InterPro"/>
</dbReference>
<dbReference type="PROSITE" id="PS51192">
    <property type="entry name" value="HELICASE_ATP_BIND_1"/>
    <property type="match status" value="1"/>
</dbReference>
<dbReference type="STRING" id="1528.SAMN04488579_1136"/>
<gene>
    <name evidence="2" type="ORF">SAMN04488579_1136</name>
</gene>
<dbReference type="Proteomes" id="UP000199652">
    <property type="component" value="Unassembled WGS sequence"/>
</dbReference>
<dbReference type="Gene3D" id="3.40.50.300">
    <property type="entry name" value="P-loop containing nucleotide triphosphate hydrolases"/>
    <property type="match status" value="2"/>
</dbReference>
<dbReference type="InterPro" id="IPR014001">
    <property type="entry name" value="Helicase_ATP-bd"/>
</dbReference>
<evidence type="ECO:0000313" key="3">
    <source>
        <dbReference type="Proteomes" id="UP000199652"/>
    </source>
</evidence>
<dbReference type="InterPro" id="IPR027417">
    <property type="entry name" value="P-loop_NTPase"/>
</dbReference>
<dbReference type="OrthoDB" id="9763310at2"/>
<keyword evidence="3" id="KW-1185">Reference proteome</keyword>
<dbReference type="GO" id="GO:0016887">
    <property type="term" value="F:ATP hydrolysis activity"/>
    <property type="evidence" value="ECO:0007669"/>
    <property type="project" value="InterPro"/>
</dbReference>
<feature type="domain" description="Helicase ATP-binding" evidence="1">
    <location>
        <begin position="26"/>
        <end position="154"/>
    </location>
</feature>
<dbReference type="Pfam" id="PF00004">
    <property type="entry name" value="AAA"/>
    <property type="match status" value="1"/>
</dbReference>
<name>A0A1H3G7N6_EUBBA</name>
<evidence type="ECO:0000259" key="1">
    <source>
        <dbReference type="PROSITE" id="PS51192"/>
    </source>
</evidence>
<proteinExistence type="predicted"/>
<accession>A0A1H3G7N6</accession>